<sequence>MSSQRKIELIDDVRRIWKFFSVWLVVLAGFVQSIFIVAPETILEIWHVLPNELKETIPPQYVQFITVGILITAIIGRAIKQKR</sequence>
<keyword evidence="1" id="KW-0812">Transmembrane</keyword>
<dbReference type="InterPro" id="IPR057700">
    <property type="entry name" value="DUF7940"/>
</dbReference>
<proteinExistence type="predicted"/>
<keyword evidence="1" id="KW-1133">Transmembrane helix</keyword>
<organism evidence="2 3">
    <name type="scientific">Acinetobacter phage vB_AbaS_D0</name>
    <dbReference type="NCBI Taxonomy" id="2510492"/>
    <lineage>
        <taxon>Viruses</taxon>
        <taxon>Duplodnaviria</taxon>
        <taxon>Heunggongvirae</taxon>
        <taxon>Uroviricota</taxon>
        <taxon>Caudoviricetes</taxon>
        <taxon>Lokivirus</taxon>
        <taxon>Lokivirus IMEAB3</taxon>
    </lineage>
</organism>
<evidence type="ECO:0000256" key="1">
    <source>
        <dbReference type="SAM" id="Phobius"/>
    </source>
</evidence>
<accession>A0A481S1Y8</accession>
<dbReference type="Pfam" id="PF25612">
    <property type="entry name" value="DUF7940"/>
    <property type="match status" value="1"/>
</dbReference>
<feature type="transmembrane region" description="Helical" evidence="1">
    <location>
        <begin position="61"/>
        <end position="79"/>
    </location>
</feature>
<protein>
    <submittedName>
        <fullName evidence="2">Putative holin</fullName>
    </submittedName>
</protein>
<dbReference type="Proteomes" id="UP000291908">
    <property type="component" value="Genome"/>
</dbReference>
<evidence type="ECO:0000313" key="3">
    <source>
        <dbReference type="Proteomes" id="UP000291908"/>
    </source>
</evidence>
<gene>
    <name evidence="2" type="ORF">vBAbaSD0_08</name>
</gene>
<name>A0A481S1Y8_9CAUD</name>
<reference evidence="2 3" key="1">
    <citation type="submission" date="2019-01" db="EMBL/GenBank/DDBJ databases">
        <authorList>
            <person name="Yuan Y."/>
            <person name="Xu Y."/>
        </authorList>
    </citation>
    <scope>NUCLEOTIDE SEQUENCE [LARGE SCALE GENOMIC DNA]</scope>
</reference>
<dbReference type="EMBL" id="MK411820">
    <property type="protein sequence ID" value="QBG78702.1"/>
    <property type="molecule type" value="Genomic_DNA"/>
</dbReference>
<evidence type="ECO:0000313" key="2">
    <source>
        <dbReference type="EMBL" id="QBG78702.1"/>
    </source>
</evidence>
<keyword evidence="1" id="KW-0472">Membrane</keyword>
<feature type="transmembrane region" description="Helical" evidence="1">
    <location>
        <begin position="20"/>
        <end position="49"/>
    </location>
</feature>